<feature type="transmembrane region" description="Helical" evidence="5">
    <location>
        <begin position="448"/>
        <end position="467"/>
    </location>
</feature>
<keyword evidence="3 5" id="KW-1133">Transmembrane helix</keyword>
<dbReference type="InterPro" id="IPR002797">
    <property type="entry name" value="Polysacc_synth"/>
</dbReference>
<dbReference type="STRING" id="351659.SAMN05421784_1613"/>
<feature type="transmembrane region" description="Helical" evidence="5">
    <location>
        <begin position="12"/>
        <end position="31"/>
    </location>
</feature>
<proteinExistence type="predicted"/>
<gene>
    <name evidence="6" type="ORF">SAMN05421784_1613</name>
</gene>
<accession>A0A1I7KGH7</accession>
<dbReference type="AlphaFoldDB" id="A0A1I7KGH7"/>
<reference evidence="7" key="1">
    <citation type="submission" date="2016-10" db="EMBL/GenBank/DDBJ databases">
        <authorList>
            <person name="Varghese N."/>
            <person name="Submissions S."/>
        </authorList>
    </citation>
    <scope>NUCLEOTIDE SEQUENCE [LARGE SCALE GENOMIC DNA]</scope>
    <source>
        <strain evidence="7">DSM 18168</strain>
    </source>
</reference>
<feature type="transmembrane region" description="Helical" evidence="5">
    <location>
        <begin position="422"/>
        <end position="442"/>
    </location>
</feature>
<feature type="transmembrane region" description="Helical" evidence="5">
    <location>
        <begin position="143"/>
        <end position="163"/>
    </location>
</feature>
<evidence type="ECO:0000256" key="1">
    <source>
        <dbReference type="ARBA" id="ARBA00004141"/>
    </source>
</evidence>
<evidence type="ECO:0000313" key="7">
    <source>
        <dbReference type="Proteomes" id="UP000242496"/>
    </source>
</evidence>
<feature type="transmembrane region" description="Helical" evidence="5">
    <location>
        <begin position="360"/>
        <end position="379"/>
    </location>
</feature>
<evidence type="ECO:0000256" key="2">
    <source>
        <dbReference type="ARBA" id="ARBA00022692"/>
    </source>
</evidence>
<dbReference type="RefSeq" id="WP_092554260.1">
    <property type="nucleotide sequence ID" value="NZ_CAWRBG010000069.1"/>
</dbReference>
<dbReference type="PANTHER" id="PTHR43424">
    <property type="entry name" value="LOCUS PUTATIVE PROTEIN 1-RELATED"/>
    <property type="match status" value="1"/>
</dbReference>
<dbReference type="Proteomes" id="UP000242496">
    <property type="component" value="Unassembled WGS sequence"/>
</dbReference>
<dbReference type="GO" id="GO:0016020">
    <property type="term" value="C:membrane"/>
    <property type="evidence" value="ECO:0007669"/>
    <property type="project" value="UniProtKB-SubCell"/>
</dbReference>
<feature type="transmembrane region" description="Helical" evidence="5">
    <location>
        <begin position="253"/>
        <end position="272"/>
    </location>
</feature>
<keyword evidence="7" id="KW-1185">Reference proteome</keyword>
<comment type="subcellular location">
    <subcellularLocation>
        <location evidence="1">Membrane</location>
        <topology evidence="1">Multi-pass membrane protein</topology>
    </subcellularLocation>
</comment>
<feature type="transmembrane region" description="Helical" evidence="5">
    <location>
        <begin position="391"/>
        <end position="410"/>
    </location>
</feature>
<keyword evidence="4 5" id="KW-0472">Membrane</keyword>
<evidence type="ECO:0000256" key="3">
    <source>
        <dbReference type="ARBA" id="ARBA00022989"/>
    </source>
</evidence>
<dbReference type="Pfam" id="PF01943">
    <property type="entry name" value="Polysacc_synt"/>
    <property type="match status" value="1"/>
</dbReference>
<feature type="transmembrane region" description="Helical" evidence="5">
    <location>
        <begin position="331"/>
        <end position="348"/>
    </location>
</feature>
<protein>
    <submittedName>
        <fullName evidence="6">Membrane protein involved in the export of O-antigen and teichoic acid</fullName>
    </submittedName>
</protein>
<feature type="transmembrane region" description="Helical" evidence="5">
    <location>
        <begin position="114"/>
        <end position="131"/>
    </location>
</feature>
<feature type="transmembrane region" description="Helical" evidence="5">
    <location>
        <begin position="47"/>
        <end position="65"/>
    </location>
</feature>
<keyword evidence="2 5" id="KW-0812">Transmembrane</keyword>
<dbReference type="OrthoDB" id="9815702at2"/>
<feature type="transmembrane region" description="Helical" evidence="5">
    <location>
        <begin position="169"/>
        <end position="193"/>
    </location>
</feature>
<feature type="transmembrane region" description="Helical" evidence="5">
    <location>
        <begin position="214"/>
        <end position="233"/>
    </location>
</feature>
<feature type="transmembrane region" description="Helical" evidence="5">
    <location>
        <begin position="293"/>
        <end position="311"/>
    </location>
</feature>
<sequence length="484" mass="56344">MNRTITINGIYKLVLNLFRFTLPALIIPYIYRTLSPDNIGAVNYAESIYAYINSIAVLGLSYYAIRELGKIRNDKEKASELFSNIYLINIFTVLLSLIIYLFIILFFITNQKVHVISLILIFKILLLALDIEWVNEAYEEYKFISLKTMCCRAVSLVLMYLLVTAKEDYIIYVWLNILFDATNALISFLYILLYKKNVYFSIKLIKIGFLKKHFIKVLSTLFIIDIGFFFFSFDKIMLGSYSSIEEVAFYSLVEKIILIIVVFSSTLTQVTLPRLSILANSDKKEFIELVQRIFTALMMLIIPSLFGVLFLSKEILYIFGAAEYTNATPVIKIFVFYILIFSILKILGSQILFSLNKEHFFIKLLIIFSLINICIKLYIKEHLTAENSILITMILLSILCFFLYIHIYYIEKIKFKIFNRSVVIYILASLPIMIIPFIRKYFDSIPTFTVLSVIYSSILYAIILIFTKEHISQGLIKKIFKKTQ</sequence>
<evidence type="ECO:0000313" key="6">
    <source>
        <dbReference type="EMBL" id="SFU96533.1"/>
    </source>
</evidence>
<dbReference type="EMBL" id="FPBJ01000061">
    <property type="protein sequence ID" value="SFU96533.1"/>
    <property type="molecule type" value="Genomic_DNA"/>
</dbReference>
<dbReference type="PANTHER" id="PTHR43424:SF1">
    <property type="entry name" value="LOCUS PUTATIVE PROTEIN 1-RELATED"/>
    <property type="match status" value="1"/>
</dbReference>
<evidence type="ECO:0000256" key="4">
    <source>
        <dbReference type="ARBA" id="ARBA00023136"/>
    </source>
</evidence>
<dbReference type="InterPro" id="IPR052556">
    <property type="entry name" value="PolySynth_Transporter"/>
</dbReference>
<evidence type="ECO:0000256" key="5">
    <source>
        <dbReference type="SAM" id="Phobius"/>
    </source>
</evidence>
<organism evidence="6 7">
    <name type="scientific">Xenorhabdus koppenhoeferi</name>
    <dbReference type="NCBI Taxonomy" id="351659"/>
    <lineage>
        <taxon>Bacteria</taxon>
        <taxon>Pseudomonadati</taxon>
        <taxon>Pseudomonadota</taxon>
        <taxon>Gammaproteobacteria</taxon>
        <taxon>Enterobacterales</taxon>
        <taxon>Morganellaceae</taxon>
        <taxon>Xenorhabdus</taxon>
    </lineage>
</organism>
<name>A0A1I7KGH7_9GAMM</name>
<feature type="transmembrane region" description="Helical" evidence="5">
    <location>
        <begin position="86"/>
        <end position="108"/>
    </location>
</feature>